<sequence>MTTNSYQKFEPLLKQQRQQRYKHLLQVAIVVVIVMISFFLVGLFDWERLAEGVPSGINLIGQMLPPDFSSAINWIKPLFDRKTRRKPLASDMGISR</sequence>
<organism evidence="2 3">
    <name type="scientific">Nodularia spumigena UHCC 0060</name>
    <dbReference type="NCBI Taxonomy" id="3110300"/>
    <lineage>
        <taxon>Bacteria</taxon>
        <taxon>Bacillati</taxon>
        <taxon>Cyanobacteriota</taxon>
        <taxon>Cyanophyceae</taxon>
        <taxon>Nostocales</taxon>
        <taxon>Nodulariaceae</taxon>
        <taxon>Nodularia</taxon>
    </lineage>
</organism>
<feature type="non-terminal residue" evidence="2">
    <location>
        <position position="96"/>
    </location>
</feature>
<comment type="caution">
    <text evidence="2">The sequence shown here is derived from an EMBL/GenBank/DDBJ whole genome shotgun (WGS) entry which is preliminary data.</text>
</comment>
<proteinExistence type="predicted"/>
<keyword evidence="1" id="KW-0472">Membrane</keyword>
<protein>
    <submittedName>
        <fullName evidence="2">Uncharacterized protein</fullName>
    </submittedName>
</protein>
<feature type="transmembrane region" description="Helical" evidence="1">
    <location>
        <begin position="24"/>
        <end position="44"/>
    </location>
</feature>
<accession>A0ABU5UXI4</accession>
<evidence type="ECO:0000256" key="1">
    <source>
        <dbReference type="SAM" id="Phobius"/>
    </source>
</evidence>
<evidence type="ECO:0000313" key="3">
    <source>
        <dbReference type="Proteomes" id="UP001303285"/>
    </source>
</evidence>
<keyword evidence="1" id="KW-0812">Transmembrane</keyword>
<dbReference type="Proteomes" id="UP001303285">
    <property type="component" value="Unassembled WGS sequence"/>
</dbReference>
<reference evidence="2 3" key="1">
    <citation type="submission" date="2023-12" db="EMBL/GenBank/DDBJ databases">
        <title>Baltic Sea Cyanobacteria.</title>
        <authorList>
            <person name="Delbaje E."/>
            <person name="Fewer D.P."/>
            <person name="Shishido T.K."/>
        </authorList>
    </citation>
    <scope>NUCLEOTIDE SEQUENCE [LARGE SCALE GENOMIC DNA]</scope>
    <source>
        <strain evidence="2 3">UHCC 0060</strain>
    </source>
</reference>
<name>A0ABU5UXI4_NODSP</name>
<evidence type="ECO:0000313" key="2">
    <source>
        <dbReference type="EMBL" id="MEA5610617.1"/>
    </source>
</evidence>
<keyword evidence="1" id="KW-1133">Transmembrane helix</keyword>
<dbReference type="EMBL" id="JAYGHK010000125">
    <property type="protein sequence ID" value="MEA5610617.1"/>
    <property type="molecule type" value="Genomic_DNA"/>
</dbReference>
<keyword evidence="3" id="KW-1185">Reference proteome</keyword>
<gene>
    <name evidence="2" type="ORF">VB695_21535</name>
</gene>